<organism evidence="2 3">
    <name type="scientific">Coprinopsis marcescibilis</name>
    <name type="common">Agaric fungus</name>
    <name type="synonym">Psathyrella marcescibilis</name>
    <dbReference type="NCBI Taxonomy" id="230819"/>
    <lineage>
        <taxon>Eukaryota</taxon>
        <taxon>Fungi</taxon>
        <taxon>Dikarya</taxon>
        <taxon>Basidiomycota</taxon>
        <taxon>Agaricomycotina</taxon>
        <taxon>Agaricomycetes</taxon>
        <taxon>Agaricomycetidae</taxon>
        <taxon>Agaricales</taxon>
        <taxon>Agaricineae</taxon>
        <taxon>Psathyrellaceae</taxon>
        <taxon>Coprinopsis</taxon>
    </lineage>
</organism>
<evidence type="ECO:0000313" key="2">
    <source>
        <dbReference type="EMBL" id="TFK30452.1"/>
    </source>
</evidence>
<sequence length="568" mass="62063">MSDTPIQRWWTIVSALEPTHPARTALRAYSLAFTLSLGPALVKTLSSSIRAKGRRVDVAPLVQLLAKELRHDGFAFAVATAAAGGPALSSLWNRFANSKQNFSIRQRFATLLALPDSLKKRLEGFDLPQEHQLVLFNAVAAAVGFNFLQAGGKRSLREKGRQPSYPSPTLDFTLLLVVRAMDSVVQSFIQKLSSPSITLSKTNGNGVNHAQNGTSRHTSKDSKASTVTKTLHKAGSHVATQVDAFVFWVCTSRIMWCFFYDPHRLPRSYVKWIATLAHLDSRLIRTLQLIKSNDWSYIAGSPKNLGLLQEYAVELGLPASWGNPELVPAYGGAAATAVWQQLGVKSRPGVGGIPCELVHGKLGAKLGCPTRSCHVNATLRIYQGLIQALAIYLPVHFIPTLLTRPSSLLQLGVISRLAAGALRSSAFLSSFIALYYYAVCCTRTLVLARLFPSISHQIWDGPYGGMFVGSLVCGSSIWIENGKRRSEMALYVLPRALRTLLPRKLSAKWLPLASLFEGGAFVVSMAVLLHAAAEQPDSLRGLSRWTLSFVTKGFDALGEKREPPEHKP</sequence>
<dbReference type="AlphaFoldDB" id="A0A5C3LCV1"/>
<dbReference type="InterPro" id="IPR026749">
    <property type="entry name" value="Tmem135"/>
</dbReference>
<feature type="region of interest" description="Disordered" evidence="1">
    <location>
        <begin position="200"/>
        <end position="224"/>
    </location>
</feature>
<keyword evidence="3" id="KW-1185">Reference proteome</keyword>
<evidence type="ECO:0008006" key="4">
    <source>
        <dbReference type="Google" id="ProtNLM"/>
    </source>
</evidence>
<dbReference type="PANTHER" id="PTHR12459:SF15">
    <property type="entry name" value="TRANSMEMBRANE PROTEIN 135"/>
    <property type="match status" value="1"/>
</dbReference>
<name>A0A5C3LCV1_COPMA</name>
<protein>
    <recommendedName>
        <fullName evidence="4">Transmembrane protein 135 N-terminal domain-containing protein</fullName>
    </recommendedName>
</protein>
<dbReference type="OrthoDB" id="4021778at2759"/>
<evidence type="ECO:0000313" key="3">
    <source>
        <dbReference type="Proteomes" id="UP000307440"/>
    </source>
</evidence>
<feature type="compositionally biased region" description="Polar residues" evidence="1">
    <location>
        <begin position="200"/>
        <end position="216"/>
    </location>
</feature>
<accession>A0A5C3LCV1</accession>
<proteinExistence type="predicted"/>
<dbReference type="PANTHER" id="PTHR12459">
    <property type="entry name" value="TRANSMEMBRANE PROTEIN 135-RELATED"/>
    <property type="match status" value="1"/>
</dbReference>
<reference evidence="2 3" key="1">
    <citation type="journal article" date="2019" name="Nat. Ecol. Evol.">
        <title>Megaphylogeny resolves global patterns of mushroom evolution.</title>
        <authorList>
            <person name="Varga T."/>
            <person name="Krizsan K."/>
            <person name="Foldi C."/>
            <person name="Dima B."/>
            <person name="Sanchez-Garcia M."/>
            <person name="Sanchez-Ramirez S."/>
            <person name="Szollosi G.J."/>
            <person name="Szarkandi J.G."/>
            <person name="Papp V."/>
            <person name="Albert L."/>
            <person name="Andreopoulos W."/>
            <person name="Angelini C."/>
            <person name="Antonin V."/>
            <person name="Barry K.W."/>
            <person name="Bougher N.L."/>
            <person name="Buchanan P."/>
            <person name="Buyck B."/>
            <person name="Bense V."/>
            <person name="Catcheside P."/>
            <person name="Chovatia M."/>
            <person name="Cooper J."/>
            <person name="Damon W."/>
            <person name="Desjardin D."/>
            <person name="Finy P."/>
            <person name="Geml J."/>
            <person name="Haridas S."/>
            <person name="Hughes K."/>
            <person name="Justo A."/>
            <person name="Karasinski D."/>
            <person name="Kautmanova I."/>
            <person name="Kiss B."/>
            <person name="Kocsube S."/>
            <person name="Kotiranta H."/>
            <person name="LaButti K.M."/>
            <person name="Lechner B.E."/>
            <person name="Liimatainen K."/>
            <person name="Lipzen A."/>
            <person name="Lukacs Z."/>
            <person name="Mihaltcheva S."/>
            <person name="Morgado L.N."/>
            <person name="Niskanen T."/>
            <person name="Noordeloos M.E."/>
            <person name="Ohm R.A."/>
            <person name="Ortiz-Santana B."/>
            <person name="Ovrebo C."/>
            <person name="Racz N."/>
            <person name="Riley R."/>
            <person name="Savchenko A."/>
            <person name="Shiryaev A."/>
            <person name="Soop K."/>
            <person name="Spirin V."/>
            <person name="Szebenyi C."/>
            <person name="Tomsovsky M."/>
            <person name="Tulloss R.E."/>
            <person name="Uehling J."/>
            <person name="Grigoriev I.V."/>
            <person name="Vagvolgyi C."/>
            <person name="Papp T."/>
            <person name="Martin F.M."/>
            <person name="Miettinen O."/>
            <person name="Hibbett D.S."/>
            <person name="Nagy L.G."/>
        </authorList>
    </citation>
    <scope>NUCLEOTIDE SEQUENCE [LARGE SCALE GENOMIC DNA]</scope>
    <source>
        <strain evidence="2 3">CBS 121175</strain>
    </source>
</reference>
<dbReference type="Proteomes" id="UP000307440">
    <property type="component" value="Unassembled WGS sequence"/>
</dbReference>
<gene>
    <name evidence="2" type="ORF">FA15DRAFT_676800</name>
</gene>
<dbReference type="EMBL" id="ML210146">
    <property type="protein sequence ID" value="TFK30452.1"/>
    <property type="molecule type" value="Genomic_DNA"/>
</dbReference>
<evidence type="ECO:0000256" key="1">
    <source>
        <dbReference type="SAM" id="MobiDB-lite"/>
    </source>
</evidence>